<name>A0AAD8MJA9_9APIA</name>
<dbReference type="EMBL" id="JAUIZM010000006">
    <property type="protein sequence ID" value="KAK1378180.1"/>
    <property type="molecule type" value="Genomic_DNA"/>
</dbReference>
<comment type="caution">
    <text evidence="1">The sequence shown here is derived from an EMBL/GenBank/DDBJ whole genome shotgun (WGS) entry which is preliminary data.</text>
</comment>
<reference evidence="1" key="1">
    <citation type="submission" date="2023-02" db="EMBL/GenBank/DDBJ databases">
        <title>Genome of toxic invasive species Heracleum sosnowskyi carries increased number of genes despite the absence of recent whole-genome duplications.</title>
        <authorList>
            <person name="Schelkunov M."/>
            <person name="Shtratnikova V."/>
            <person name="Makarenko M."/>
            <person name="Klepikova A."/>
            <person name="Omelchenko D."/>
            <person name="Novikova G."/>
            <person name="Obukhova E."/>
            <person name="Bogdanov V."/>
            <person name="Penin A."/>
            <person name="Logacheva M."/>
        </authorList>
    </citation>
    <scope>NUCLEOTIDE SEQUENCE</scope>
    <source>
        <strain evidence="1">Hsosn_3</strain>
        <tissue evidence="1">Leaf</tissue>
    </source>
</reference>
<gene>
    <name evidence="1" type="ORF">POM88_024924</name>
</gene>
<dbReference type="Proteomes" id="UP001237642">
    <property type="component" value="Unassembled WGS sequence"/>
</dbReference>
<keyword evidence="2" id="KW-1185">Reference proteome</keyword>
<sequence length="181" mass="21113">MTGANLACAKLYYSVSSTDENEKLSCSNGKVSTEDWIVEWAKDNNNSLLQIVCSFYSMHFHERGGEITFKPLEHLQTRWIGNWNRAFTPIISRHDPYYAASRRMSFFLSWKVAFYATKDSSLRPQPSVTYEDHYPNLHDYAFVYIKDEGDADYVISQSKNIRIRRILHSSSLKHRKMPSKL</sequence>
<evidence type="ECO:0000313" key="2">
    <source>
        <dbReference type="Proteomes" id="UP001237642"/>
    </source>
</evidence>
<proteinExistence type="predicted"/>
<protein>
    <submittedName>
        <fullName evidence="1">Uncharacterized protein</fullName>
    </submittedName>
</protein>
<organism evidence="1 2">
    <name type="scientific">Heracleum sosnowskyi</name>
    <dbReference type="NCBI Taxonomy" id="360622"/>
    <lineage>
        <taxon>Eukaryota</taxon>
        <taxon>Viridiplantae</taxon>
        <taxon>Streptophyta</taxon>
        <taxon>Embryophyta</taxon>
        <taxon>Tracheophyta</taxon>
        <taxon>Spermatophyta</taxon>
        <taxon>Magnoliopsida</taxon>
        <taxon>eudicotyledons</taxon>
        <taxon>Gunneridae</taxon>
        <taxon>Pentapetalae</taxon>
        <taxon>asterids</taxon>
        <taxon>campanulids</taxon>
        <taxon>Apiales</taxon>
        <taxon>Apiaceae</taxon>
        <taxon>Apioideae</taxon>
        <taxon>apioid superclade</taxon>
        <taxon>Tordylieae</taxon>
        <taxon>Tordyliinae</taxon>
        <taxon>Heracleum</taxon>
    </lineage>
</organism>
<dbReference type="AlphaFoldDB" id="A0AAD8MJA9"/>
<accession>A0AAD8MJA9</accession>
<evidence type="ECO:0000313" key="1">
    <source>
        <dbReference type="EMBL" id="KAK1378180.1"/>
    </source>
</evidence>
<reference evidence="1" key="2">
    <citation type="submission" date="2023-05" db="EMBL/GenBank/DDBJ databases">
        <authorList>
            <person name="Schelkunov M.I."/>
        </authorList>
    </citation>
    <scope>NUCLEOTIDE SEQUENCE</scope>
    <source>
        <strain evidence="1">Hsosn_3</strain>
        <tissue evidence="1">Leaf</tissue>
    </source>
</reference>